<evidence type="ECO:0000256" key="3">
    <source>
        <dbReference type="HAMAP-Rule" id="MF_02225"/>
    </source>
</evidence>
<keyword evidence="3 4" id="KW-0285">Flavoprotein</keyword>
<keyword evidence="3" id="KW-0460">Magnesium</keyword>
<comment type="catalytic activity">
    <reaction evidence="3 4">
        <text>(R)-4'-phosphopantothenate + L-cysteine + CTP = N-[(R)-4-phosphopantothenoyl]-L-cysteine + CMP + diphosphate + H(+)</text>
        <dbReference type="Rhea" id="RHEA:19397"/>
        <dbReference type="ChEBI" id="CHEBI:10986"/>
        <dbReference type="ChEBI" id="CHEBI:15378"/>
        <dbReference type="ChEBI" id="CHEBI:33019"/>
        <dbReference type="ChEBI" id="CHEBI:35235"/>
        <dbReference type="ChEBI" id="CHEBI:37563"/>
        <dbReference type="ChEBI" id="CHEBI:59458"/>
        <dbReference type="ChEBI" id="CHEBI:60377"/>
        <dbReference type="EC" id="6.3.2.5"/>
    </reaction>
</comment>
<dbReference type="InterPro" id="IPR035929">
    <property type="entry name" value="CoaB-like_sf"/>
</dbReference>
<dbReference type="GO" id="GO:0004632">
    <property type="term" value="F:phosphopantothenate--cysteine ligase activity"/>
    <property type="evidence" value="ECO:0007669"/>
    <property type="project" value="UniProtKB-EC"/>
</dbReference>
<evidence type="ECO:0000256" key="2">
    <source>
        <dbReference type="ARBA" id="ARBA00023239"/>
    </source>
</evidence>
<dbReference type="EC" id="6.3.2.5" evidence="3"/>
<keyword evidence="8" id="KW-1185">Reference proteome</keyword>
<comment type="cofactor">
    <cofactor evidence="3">
        <name>Mg(2+)</name>
        <dbReference type="ChEBI" id="CHEBI:18420"/>
    </cofactor>
</comment>
<dbReference type="Pfam" id="PF02441">
    <property type="entry name" value="Flavoprotein"/>
    <property type="match status" value="1"/>
</dbReference>
<proteinExistence type="inferred from homology"/>
<dbReference type="InterPro" id="IPR036551">
    <property type="entry name" value="Flavin_trans-like"/>
</dbReference>
<dbReference type="Pfam" id="PF04127">
    <property type="entry name" value="DFP"/>
    <property type="match status" value="1"/>
</dbReference>
<accession>A0ABY8LFD5</accession>
<evidence type="ECO:0000256" key="1">
    <source>
        <dbReference type="ARBA" id="ARBA00022793"/>
    </source>
</evidence>
<evidence type="ECO:0000313" key="8">
    <source>
        <dbReference type="Proteomes" id="UP001243420"/>
    </source>
</evidence>
<dbReference type="SUPFAM" id="SSF102645">
    <property type="entry name" value="CoaB-like"/>
    <property type="match status" value="1"/>
</dbReference>
<feature type="binding site" evidence="3">
    <location>
        <position position="322"/>
    </location>
    <ligand>
        <name>CTP</name>
        <dbReference type="ChEBI" id="CHEBI:37563"/>
    </ligand>
</feature>
<comment type="caution">
    <text evidence="3">Lacks conserved residue(s) required for the propagation of feature annotation.</text>
</comment>
<dbReference type="EMBL" id="CP122537">
    <property type="protein sequence ID" value="WGH80019.1"/>
    <property type="molecule type" value="Genomic_DNA"/>
</dbReference>
<name>A0ABY8LFD5_9RHOB</name>
<protein>
    <recommendedName>
        <fullName evidence="3">Coenzyme A biosynthesis bifunctional protein CoaBC</fullName>
    </recommendedName>
    <alternativeName>
        <fullName evidence="3">DNA/pantothenate metabolism flavoprotein</fullName>
    </alternativeName>
    <alternativeName>
        <fullName evidence="3">Phosphopantothenoylcysteine synthetase/decarboxylase</fullName>
        <shortName evidence="3">PPCS-PPCDC</shortName>
    </alternativeName>
    <domain>
        <recommendedName>
            <fullName evidence="3">Phosphopantothenoylcysteine decarboxylase</fullName>
            <shortName evidence="3">PPC decarboxylase</shortName>
            <shortName evidence="3">PPC-DC</shortName>
            <ecNumber evidence="3">4.1.1.36</ecNumber>
        </recommendedName>
        <alternativeName>
            <fullName evidence="3">CoaC</fullName>
        </alternativeName>
    </domain>
    <domain>
        <recommendedName>
            <fullName evidence="3">Phosphopantothenate--cysteine ligase</fullName>
            <ecNumber evidence="3">6.3.2.5</ecNumber>
        </recommendedName>
        <alternativeName>
            <fullName evidence="3">CoaB</fullName>
        </alternativeName>
        <alternativeName>
            <fullName evidence="3">Phosphopantothenoylcysteine synthetase</fullName>
            <shortName evidence="3">PPC synthetase</shortName>
            <shortName evidence="3">PPC-S</shortName>
        </alternativeName>
    </domain>
</protein>
<feature type="domain" description="DNA/pantothenate metabolism flavoprotein C-terminal" evidence="6">
    <location>
        <begin position="184"/>
        <end position="393"/>
    </location>
</feature>
<keyword evidence="3" id="KW-0511">Multifunctional enzyme</keyword>
<dbReference type="InterPro" id="IPR005252">
    <property type="entry name" value="CoaBC"/>
</dbReference>
<evidence type="ECO:0000313" key="7">
    <source>
        <dbReference type="EMBL" id="WGH80019.1"/>
    </source>
</evidence>
<keyword evidence="3 4" id="KW-0436">Ligase</keyword>
<dbReference type="HAMAP" id="MF_02225">
    <property type="entry name" value="CoaBC"/>
    <property type="match status" value="1"/>
</dbReference>
<comment type="similarity">
    <text evidence="3 4">In the N-terminal section; belongs to the HFCD (homo-oligomeric flavin containing Cys decarboxylase) superfamily.</text>
</comment>
<dbReference type="PANTHER" id="PTHR14359:SF6">
    <property type="entry name" value="PHOSPHOPANTOTHENOYLCYSTEINE DECARBOXYLASE"/>
    <property type="match status" value="1"/>
</dbReference>
<feature type="active site" description="Proton donor" evidence="3">
    <location>
        <position position="157"/>
    </location>
</feature>
<keyword evidence="3" id="KW-0479">Metal-binding</keyword>
<dbReference type="GO" id="GO:0004633">
    <property type="term" value="F:phosphopantothenoylcysteine decarboxylase activity"/>
    <property type="evidence" value="ECO:0007669"/>
    <property type="project" value="UniProtKB-EC"/>
</dbReference>
<keyword evidence="1 3" id="KW-0210">Decarboxylase</keyword>
<dbReference type="Gene3D" id="3.40.50.1950">
    <property type="entry name" value="Flavin prenyltransferase-like"/>
    <property type="match status" value="1"/>
</dbReference>
<feature type="binding site" evidence="3">
    <location>
        <position position="336"/>
    </location>
    <ligand>
        <name>CTP</name>
        <dbReference type="ChEBI" id="CHEBI:37563"/>
    </ligand>
</feature>
<feature type="region of interest" description="Phosphopantothenoylcysteine decarboxylase" evidence="3">
    <location>
        <begin position="1"/>
        <end position="188"/>
    </location>
</feature>
<dbReference type="Gene3D" id="3.40.50.10300">
    <property type="entry name" value="CoaB-like"/>
    <property type="match status" value="1"/>
</dbReference>
<dbReference type="InterPro" id="IPR007085">
    <property type="entry name" value="DNA/pantothenate-metab_flavo_C"/>
</dbReference>
<dbReference type="SUPFAM" id="SSF52507">
    <property type="entry name" value="Homo-oligomeric flavin-containing Cys decarboxylases, HFCD"/>
    <property type="match status" value="1"/>
</dbReference>
<evidence type="ECO:0000259" key="5">
    <source>
        <dbReference type="Pfam" id="PF02441"/>
    </source>
</evidence>
<comment type="pathway">
    <text evidence="3 4">Cofactor biosynthesis; coenzyme A biosynthesis; CoA from (R)-pantothenate: step 2/5.</text>
</comment>
<organism evidence="7 8">
    <name type="scientific">Jannaschia ovalis</name>
    <dbReference type="NCBI Taxonomy" id="3038773"/>
    <lineage>
        <taxon>Bacteria</taxon>
        <taxon>Pseudomonadati</taxon>
        <taxon>Pseudomonadota</taxon>
        <taxon>Alphaproteobacteria</taxon>
        <taxon>Rhodobacterales</taxon>
        <taxon>Roseobacteraceae</taxon>
        <taxon>Jannaschia</taxon>
    </lineage>
</organism>
<evidence type="ECO:0000259" key="6">
    <source>
        <dbReference type="Pfam" id="PF04127"/>
    </source>
</evidence>
<comment type="cofactor">
    <cofactor evidence="3">
        <name>FMN</name>
        <dbReference type="ChEBI" id="CHEBI:58210"/>
    </cofactor>
    <text evidence="3">Binds 1 FMN per subunit.</text>
</comment>
<feature type="binding site" evidence="3">
    <location>
        <position position="340"/>
    </location>
    <ligand>
        <name>CTP</name>
        <dbReference type="ChEBI" id="CHEBI:37563"/>
    </ligand>
</feature>
<dbReference type="PANTHER" id="PTHR14359">
    <property type="entry name" value="HOMO-OLIGOMERIC FLAVIN CONTAINING CYS DECARBOXYLASE FAMILY"/>
    <property type="match status" value="1"/>
</dbReference>
<comment type="catalytic activity">
    <reaction evidence="3 4">
        <text>N-[(R)-4-phosphopantothenoyl]-L-cysteine + H(+) = (R)-4'-phosphopantetheine + CO2</text>
        <dbReference type="Rhea" id="RHEA:16793"/>
        <dbReference type="ChEBI" id="CHEBI:15378"/>
        <dbReference type="ChEBI" id="CHEBI:16526"/>
        <dbReference type="ChEBI" id="CHEBI:59458"/>
        <dbReference type="ChEBI" id="CHEBI:61723"/>
        <dbReference type="EC" id="4.1.1.36"/>
    </reaction>
</comment>
<sequence>MLTDRHILLVIGGGIAAFKSLDLIRRLRERGARVTPVLTRAGEEFVTPLSVSALAASKVYRDLFDLTDEAEMGHIELSRAADLVLVCPATANLMGRMAAGLADDLATTLLMATDTPVMIVPAMNVRMWQHAATQRNLATLRADGIAVVGPVEGPMACGEFGPGRLAEVADILAAVEAHFADGPLAGRHVLVTSGPTHEPIDPVRYIANRSSGAQGTAIAAALRDLGARVSFVTGPASVAPPEGVEVIRVETARQMHEAAMAALPADAAVMAAAVADWHVANAADRKVKKTRDGTPALDFAENPDILHAISHAEARPRLVVGFAAETDDVTAHATAKRDRKGCDWIVANDVSPATGIMGGAENAVTLITDAGAEDWPRLSKAETARRLAARIAEALA</sequence>
<keyword evidence="3 4" id="KW-0288">FMN</keyword>
<feature type="region of interest" description="Phosphopantothenate--cysteine ligase" evidence="3">
    <location>
        <begin position="189"/>
        <end position="396"/>
    </location>
</feature>
<reference evidence="7 8" key="1">
    <citation type="submission" date="2023-04" db="EMBL/GenBank/DDBJ databases">
        <title>Jannaschia ovalis sp. nov., a marine bacterium isolated from sea tidal flat.</title>
        <authorList>
            <person name="Kwon D.Y."/>
            <person name="Kim J.-J."/>
        </authorList>
    </citation>
    <scope>NUCLEOTIDE SEQUENCE [LARGE SCALE GENOMIC DNA]</scope>
    <source>
        <strain evidence="7 8">GRR-S6-38</strain>
    </source>
</reference>
<dbReference type="InterPro" id="IPR003382">
    <property type="entry name" value="Flavoprotein"/>
</dbReference>
<dbReference type="Proteomes" id="UP001243420">
    <property type="component" value="Chromosome"/>
</dbReference>
<feature type="binding site" evidence="3">
    <location>
        <position position="276"/>
    </location>
    <ligand>
        <name>CTP</name>
        <dbReference type="ChEBI" id="CHEBI:37563"/>
    </ligand>
</feature>
<comment type="function">
    <text evidence="4">Catalyzes two steps in the biosynthesis of coenzyme A. In the first step cysteine is conjugated to 4'-phosphopantothenate to form 4-phosphopantothenoylcysteine, in the latter compound is decarboxylated to form 4'-phosphopantotheine.</text>
</comment>
<dbReference type="EC" id="4.1.1.36" evidence="3"/>
<comment type="function">
    <text evidence="3">Catalyzes two sequential steps in the biosynthesis of coenzyme A. In the first step cysteine is conjugated to 4'-phosphopantothenate to form 4-phosphopantothenoylcysteine. In the second step the latter compound is decarboxylated to form 4'-phosphopantotheine.</text>
</comment>
<keyword evidence="2 3" id="KW-0456">Lyase</keyword>
<comment type="pathway">
    <text evidence="3 4">Cofactor biosynthesis; coenzyme A biosynthesis; CoA from (R)-pantothenate: step 3/5.</text>
</comment>
<feature type="binding site" evidence="3">
    <location>
        <position position="286"/>
    </location>
    <ligand>
        <name>CTP</name>
        <dbReference type="ChEBI" id="CHEBI:37563"/>
    </ligand>
</feature>
<feature type="binding site" evidence="3">
    <location>
        <begin position="303"/>
        <end position="306"/>
    </location>
    <ligand>
        <name>CTP</name>
        <dbReference type="ChEBI" id="CHEBI:37563"/>
    </ligand>
</feature>
<dbReference type="NCBIfam" id="TIGR00521">
    <property type="entry name" value="coaBC_dfp"/>
    <property type="match status" value="1"/>
</dbReference>
<feature type="domain" description="Flavoprotein" evidence="5">
    <location>
        <begin position="6"/>
        <end position="176"/>
    </location>
</feature>
<comment type="similarity">
    <text evidence="3 4">In the C-terminal section; belongs to the PPC synthetase family.</text>
</comment>
<evidence type="ECO:0000256" key="4">
    <source>
        <dbReference type="RuleBase" id="RU364078"/>
    </source>
</evidence>
<gene>
    <name evidence="3 7" type="primary">coaBC</name>
    <name evidence="7" type="ORF">P8627_07095</name>
</gene>
<dbReference type="RefSeq" id="WP_279967047.1">
    <property type="nucleotide sequence ID" value="NZ_CP122537.1"/>
</dbReference>